<evidence type="ECO:0000256" key="7">
    <source>
        <dbReference type="ARBA" id="ARBA00022840"/>
    </source>
</evidence>
<dbReference type="EC" id="2.7.13.3" evidence="2"/>
<evidence type="ECO:0000259" key="9">
    <source>
        <dbReference type="Pfam" id="PF02518"/>
    </source>
</evidence>
<reference evidence="11 12" key="1">
    <citation type="submission" date="2017-01" db="EMBL/GenBank/DDBJ databases">
        <title>The complete genome sequence of a sulfur-oxidizing marine bacterium Thioclava sp. 25B10_4T.</title>
        <authorList>
            <person name="Liu Y."/>
            <person name="Lai Q."/>
            <person name="Shao Z."/>
        </authorList>
    </citation>
    <scope>NUCLEOTIDE SEQUENCE [LARGE SCALE GENOMIC DNA]</scope>
    <source>
        <strain evidence="11 12">25B10_4</strain>
    </source>
</reference>
<dbReference type="EMBL" id="CP019437">
    <property type="protein sequence ID" value="AQS48753.1"/>
    <property type="molecule type" value="Genomic_DNA"/>
</dbReference>
<proteinExistence type="predicted"/>
<accession>A0ABN4XGL7</accession>
<dbReference type="Pfam" id="PF07568">
    <property type="entry name" value="HisKA_2"/>
    <property type="match status" value="1"/>
</dbReference>
<feature type="domain" description="Signal transduction histidine kinase subgroup 2 dimerisation and phosphoacceptor" evidence="10">
    <location>
        <begin position="32"/>
        <end position="86"/>
    </location>
</feature>
<name>A0ABN4XGL7_9RHOB</name>
<evidence type="ECO:0000256" key="5">
    <source>
        <dbReference type="ARBA" id="ARBA00022741"/>
    </source>
</evidence>
<keyword evidence="7" id="KW-0067">ATP-binding</keyword>
<feature type="compositionally biased region" description="Basic and acidic residues" evidence="8">
    <location>
        <begin position="224"/>
        <end position="237"/>
    </location>
</feature>
<organism evidence="11 12">
    <name type="scientific">Thioclava nitratireducens</name>
    <dbReference type="NCBI Taxonomy" id="1915078"/>
    <lineage>
        <taxon>Bacteria</taxon>
        <taxon>Pseudomonadati</taxon>
        <taxon>Pseudomonadota</taxon>
        <taxon>Alphaproteobacteria</taxon>
        <taxon>Rhodobacterales</taxon>
        <taxon>Paracoccaceae</taxon>
        <taxon>Thioclava</taxon>
    </lineage>
</organism>
<dbReference type="SUPFAM" id="SSF55874">
    <property type="entry name" value="ATPase domain of HSP90 chaperone/DNA topoisomerase II/histidine kinase"/>
    <property type="match status" value="1"/>
</dbReference>
<evidence type="ECO:0000256" key="2">
    <source>
        <dbReference type="ARBA" id="ARBA00012438"/>
    </source>
</evidence>
<keyword evidence="5" id="KW-0547">Nucleotide-binding</keyword>
<protein>
    <recommendedName>
        <fullName evidence="2">histidine kinase</fullName>
        <ecNumber evidence="2">2.7.13.3</ecNumber>
    </recommendedName>
</protein>
<evidence type="ECO:0000256" key="3">
    <source>
        <dbReference type="ARBA" id="ARBA00022553"/>
    </source>
</evidence>
<sequence>MNSASMHQEMARKGSDVTQISHESVEADRVAEIRHRMANSFQLLSAHTRRQLREAETPEARSRLALVLDQILTVSQLQTGLSIAEDGGLHRYLDGVEQLWRQIALPHSIEISVRRDDLSGLSRQCTGAIALILQEAVTNCIKHAYPAALNVNGHIDIEVSLSSAGAGRLCVSDDGDGMPDDANLTKSQGYELIRDLASEIGGSARWTAGDNGGTVLTVEFPAGPRDRTRSHDGGNPH</sequence>
<evidence type="ECO:0000313" key="11">
    <source>
        <dbReference type="EMBL" id="AQS48753.1"/>
    </source>
</evidence>
<dbReference type="PANTHER" id="PTHR41523">
    <property type="entry name" value="TWO-COMPONENT SYSTEM SENSOR PROTEIN"/>
    <property type="match status" value="1"/>
</dbReference>
<evidence type="ECO:0000256" key="6">
    <source>
        <dbReference type="ARBA" id="ARBA00022777"/>
    </source>
</evidence>
<dbReference type="Gene3D" id="3.30.565.10">
    <property type="entry name" value="Histidine kinase-like ATPase, C-terminal domain"/>
    <property type="match status" value="1"/>
</dbReference>
<keyword evidence="3" id="KW-0597">Phosphoprotein</keyword>
<evidence type="ECO:0000259" key="10">
    <source>
        <dbReference type="Pfam" id="PF07568"/>
    </source>
</evidence>
<keyword evidence="12" id="KW-1185">Reference proteome</keyword>
<feature type="region of interest" description="Disordered" evidence="8">
    <location>
        <begin position="218"/>
        <end position="237"/>
    </location>
</feature>
<dbReference type="Pfam" id="PF02518">
    <property type="entry name" value="HATPase_c"/>
    <property type="match status" value="1"/>
</dbReference>
<evidence type="ECO:0000256" key="4">
    <source>
        <dbReference type="ARBA" id="ARBA00022679"/>
    </source>
</evidence>
<dbReference type="InterPro" id="IPR011495">
    <property type="entry name" value="Sig_transdc_His_kin_sub2_dim/P"/>
</dbReference>
<dbReference type="PANTHER" id="PTHR41523:SF8">
    <property type="entry name" value="ETHYLENE RESPONSE SENSOR PROTEIN"/>
    <property type="match status" value="1"/>
</dbReference>
<keyword evidence="4" id="KW-0808">Transferase</keyword>
<feature type="region of interest" description="Disordered" evidence="8">
    <location>
        <begin position="1"/>
        <end position="22"/>
    </location>
</feature>
<comment type="catalytic activity">
    <reaction evidence="1">
        <text>ATP + protein L-histidine = ADP + protein N-phospho-L-histidine.</text>
        <dbReference type="EC" id="2.7.13.3"/>
    </reaction>
</comment>
<keyword evidence="6" id="KW-0418">Kinase</keyword>
<evidence type="ECO:0000313" key="12">
    <source>
        <dbReference type="Proteomes" id="UP000185622"/>
    </source>
</evidence>
<dbReference type="InterPro" id="IPR003594">
    <property type="entry name" value="HATPase_dom"/>
</dbReference>
<feature type="domain" description="Histidine kinase/HSP90-like ATPase" evidence="9">
    <location>
        <begin position="129"/>
        <end position="222"/>
    </location>
</feature>
<dbReference type="Proteomes" id="UP000185622">
    <property type="component" value="Chromosome"/>
</dbReference>
<gene>
    <name evidence="11" type="ORF">BMG03_13830</name>
</gene>
<evidence type="ECO:0000256" key="8">
    <source>
        <dbReference type="SAM" id="MobiDB-lite"/>
    </source>
</evidence>
<evidence type="ECO:0000256" key="1">
    <source>
        <dbReference type="ARBA" id="ARBA00000085"/>
    </source>
</evidence>
<dbReference type="InterPro" id="IPR036890">
    <property type="entry name" value="HATPase_C_sf"/>
</dbReference>